<accession>A0ACC2JY47</accession>
<evidence type="ECO:0000313" key="2">
    <source>
        <dbReference type="Proteomes" id="UP001153332"/>
    </source>
</evidence>
<proteinExistence type="predicted"/>
<comment type="caution">
    <text evidence="1">The sequence shown here is derived from an EMBL/GenBank/DDBJ whole genome shotgun (WGS) entry which is preliminary data.</text>
</comment>
<protein>
    <submittedName>
        <fullName evidence="1">Uncharacterized protein</fullName>
    </submittedName>
</protein>
<reference evidence="1" key="1">
    <citation type="submission" date="2022-12" db="EMBL/GenBank/DDBJ databases">
        <title>Genome Sequence of Lasiodiplodia mahajangana.</title>
        <authorList>
            <person name="Buettner E."/>
        </authorList>
    </citation>
    <scope>NUCLEOTIDE SEQUENCE</scope>
    <source>
        <strain evidence="1">VT137</strain>
    </source>
</reference>
<dbReference type="Proteomes" id="UP001153332">
    <property type="component" value="Unassembled WGS sequence"/>
</dbReference>
<dbReference type="EMBL" id="JAPUUL010000132">
    <property type="protein sequence ID" value="KAJ8132412.1"/>
    <property type="molecule type" value="Genomic_DNA"/>
</dbReference>
<evidence type="ECO:0000313" key="1">
    <source>
        <dbReference type="EMBL" id="KAJ8132412.1"/>
    </source>
</evidence>
<name>A0ACC2JY47_9PEZI</name>
<keyword evidence="2" id="KW-1185">Reference proteome</keyword>
<sequence length="625" mass="68398">MPPFTATLPPYSLFGRDNNTLDASNTTGAQHVTEVVCAWAVSGQYGFGTRLLYYILVALSVLARRKEWLKNASLAAALLLPAVAAIHAIVLAAVHVDNAVDMDIYGAFQICSIGILAAPITAYNSKTYFNDPGRNIIFVWTGLLLAGMLSLTVEFFRTETHSCSLAAGPFDASVFPSVFASCDSLCGESGGPTSPIRQDPTNQAAVIPVPERLTFGTVTLLAAGSSIPPVLTLIFTWEKILEINWKRRFGQGVPRQDDPIEGTNGATPRIVTAINGAIWKFLSTIQIPIFSAIVIILLVFGEINFWSPQVTYQTEPFTSVGQWANVVATILVVLGSLFYVQNERKIYGKEYAGSNHSRDTQNERYRESMHSSIRMGSPRMPHGPVMDRNDVYNESDEDQRLEEQREYMELGTVTTNRTSGPTAPSIFNNQHRNSVASWLNRFADYIGTAAPDRYDNSVFREGQSEFPEIPGEAGRVADFEEIRARYKSSRQQEDGASIYSSSSFRNAESGPANRGISPSRSPRPVSRSNTTPVGQTEYSALELNRTPTSPSQFTAPSLRPRRDTLEVPEPPRPAHIRPRNSSASPMPSPSMIIDTQGSPKIVISTEPEDASPTTSPIDGPSLGPR</sequence>
<gene>
    <name evidence="1" type="ORF">O1611_g1208</name>
</gene>
<organism evidence="1 2">
    <name type="scientific">Lasiodiplodia mahajangana</name>
    <dbReference type="NCBI Taxonomy" id="1108764"/>
    <lineage>
        <taxon>Eukaryota</taxon>
        <taxon>Fungi</taxon>
        <taxon>Dikarya</taxon>
        <taxon>Ascomycota</taxon>
        <taxon>Pezizomycotina</taxon>
        <taxon>Dothideomycetes</taxon>
        <taxon>Dothideomycetes incertae sedis</taxon>
        <taxon>Botryosphaeriales</taxon>
        <taxon>Botryosphaeriaceae</taxon>
        <taxon>Lasiodiplodia</taxon>
    </lineage>
</organism>